<dbReference type="AlphaFoldDB" id="A0A2V2N3E6"/>
<organism evidence="2 3">
    <name type="scientific">Methanospirillum lacunae</name>
    <dbReference type="NCBI Taxonomy" id="668570"/>
    <lineage>
        <taxon>Archaea</taxon>
        <taxon>Methanobacteriati</taxon>
        <taxon>Methanobacteriota</taxon>
        <taxon>Stenosarchaea group</taxon>
        <taxon>Methanomicrobia</taxon>
        <taxon>Methanomicrobiales</taxon>
        <taxon>Methanospirillaceae</taxon>
        <taxon>Methanospirillum</taxon>
    </lineage>
</organism>
<dbReference type="EMBL" id="QGMY01000002">
    <property type="protein sequence ID" value="PWR74309.1"/>
    <property type="molecule type" value="Genomic_DNA"/>
</dbReference>
<evidence type="ECO:0000313" key="2">
    <source>
        <dbReference type="EMBL" id="PWR74309.1"/>
    </source>
</evidence>
<protein>
    <recommendedName>
        <fullName evidence="1">IPT/TIG domain-containing protein</fullName>
    </recommendedName>
</protein>
<comment type="caution">
    <text evidence="2">The sequence shown here is derived from an EMBL/GenBank/DDBJ whole genome shotgun (WGS) entry which is preliminary data.</text>
</comment>
<dbReference type="InterPro" id="IPR013783">
    <property type="entry name" value="Ig-like_fold"/>
</dbReference>
<dbReference type="InterPro" id="IPR002909">
    <property type="entry name" value="IPT_dom"/>
</dbReference>
<sequence length="161" mass="17155">METCRDPVKVMRNLLANYYTKLGTCMTTKVMYFSLALILCLICTGVSSAVSTTDPSPKTTVISSNVKASVTSITPATGKLGETVPFILNGTELSKNIKVYLENGDTKNSKSIIANAVNVTSPTSLTGSFNIPQTSTLGAWNVTVKEAGEIFPSNVTFMVTK</sequence>
<dbReference type="Proteomes" id="UP000245657">
    <property type="component" value="Unassembled WGS sequence"/>
</dbReference>
<evidence type="ECO:0000259" key="1">
    <source>
        <dbReference type="Pfam" id="PF01833"/>
    </source>
</evidence>
<proteinExistence type="predicted"/>
<accession>A0A2V2N3E6</accession>
<keyword evidence="3" id="KW-1185">Reference proteome</keyword>
<gene>
    <name evidence="2" type="ORF">DK846_03955</name>
</gene>
<reference evidence="2 3" key="1">
    <citation type="submission" date="2018-05" db="EMBL/GenBank/DDBJ databases">
        <title>Draft genome of Methanospirillum lacunae Ki8-1.</title>
        <authorList>
            <person name="Dueholm M.S."/>
            <person name="Nielsen P.H."/>
            <person name="Bakmann L.F."/>
            <person name="Otzen D.E."/>
        </authorList>
    </citation>
    <scope>NUCLEOTIDE SEQUENCE [LARGE SCALE GENOMIC DNA]</scope>
    <source>
        <strain evidence="2 3">Ki8-1</strain>
    </source>
</reference>
<dbReference type="Pfam" id="PF01833">
    <property type="entry name" value="TIG"/>
    <property type="match status" value="1"/>
</dbReference>
<name>A0A2V2N3E6_9EURY</name>
<dbReference type="Gene3D" id="2.60.40.10">
    <property type="entry name" value="Immunoglobulins"/>
    <property type="match status" value="1"/>
</dbReference>
<evidence type="ECO:0000313" key="3">
    <source>
        <dbReference type="Proteomes" id="UP000245657"/>
    </source>
</evidence>
<feature type="domain" description="IPT/TIG" evidence="1">
    <location>
        <begin position="69"/>
        <end position="131"/>
    </location>
</feature>